<dbReference type="RefSeq" id="WP_083498715.1">
    <property type="nucleotide sequence ID" value="NZ_CAKJVE010000004.1"/>
</dbReference>
<reference evidence="2 3" key="1">
    <citation type="submission" date="2017-10" db="EMBL/GenBank/DDBJ databases">
        <title>Effective Description of Clostridium neonatale sp. nov. linked to necrotizing enterocolitis in neonates and a clarification of species assignable to the genus Clostridium (Prazmowski 1880) emend. Lawson and Rainey 2016.</title>
        <authorList>
            <person name="Bernard K."/>
            <person name="Burdz T."/>
            <person name="Wiebe D."/>
            <person name="Balcewich B."/>
            <person name="Alfa M."/>
            <person name="Bernier A.-M."/>
        </authorList>
    </citation>
    <scope>NUCLEOTIDE SEQUENCE [LARGE SCALE GENOMIC DNA]</scope>
    <source>
        <strain evidence="2 3">LCDC99A005</strain>
    </source>
</reference>
<evidence type="ECO:0000259" key="1">
    <source>
        <dbReference type="Pfam" id="PF14512"/>
    </source>
</evidence>
<name>A0A2A7MER6_9CLOT</name>
<dbReference type="Proteomes" id="UP000220840">
    <property type="component" value="Unassembled WGS sequence"/>
</dbReference>
<proteinExistence type="predicted"/>
<accession>A0A2A7MER6</accession>
<dbReference type="InterPro" id="IPR029478">
    <property type="entry name" value="TM1586_NiRdase"/>
</dbReference>
<dbReference type="OrthoDB" id="9814075at2"/>
<dbReference type="AlphaFoldDB" id="A0A2A7MER6"/>
<dbReference type="Pfam" id="PF14512">
    <property type="entry name" value="TM1586_NiRdase"/>
    <property type="match status" value="1"/>
</dbReference>
<keyword evidence="3" id="KW-1185">Reference proteome</keyword>
<evidence type="ECO:0000313" key="3">
    <source>
        <dbReference type="Proteomes" id="UP000220840"/>
    </source>
</evidence>
<dbReference type="EMBL" id="PDCJ01000002">
    <property type="protein sequence ID" value="PEG29821.1"/>
    <property type="molecule type" value="Genomic_DNA"/>
</dbReference>
<evidence type="ECO:0000313" key="2">
    <source>
        <dbReference type="EMBL" id="PEG29821.1"/>
    </source>
</evidence>
<gene>
    <name evidence="2" type="ORF">CQ394_14300</name>
</gene>
<sequence>MLLPTSMNKQKFLINLEGNKVRSKALTALYTKLDLGIIKCHLELGTGTDVWEWIE</sequence>
<organism evidence="2 3">
    <name type="scientific">Clostridium neonatale</name>
    <dbReference type="NCBI Taxonomy" id="137838"/>
    <lineage>
        <taxon>Bacteria</taxon>
        <taxon>Bacillati</taxon>
        <taxon>Bacillota</taxon>
        <taxon>Clostridia</taxon>
        <taxon>Eubacteriales</taxon>
        <taxon>Clostridiaceae</taxon>
        <taxon>Clostridium</taxon>
    </lineage>
</organism>
<feature type="domain" description="Putative nitroreductase TM1586" evidence="1">
    <location>
        <begin position="2"/>
        <end position="45"/>
    </location>
</feature>
<protein>
    <recommendedName>
        <fullName evidence="1">Putative nitroreductase TM1586 domain-containing protein</fullName>
    </recommendedName>
</protein>
<comment type="caution">
    <text evidence="2">The sequence shown here is derived from an EMBL/GenBank/DDBJ whole genome shotgun (WGS) entry which is preliminary data.</text>
</comment>